<gene>
    <name evidence="2" type="ORF">BSTOLATCC_MIC15855</name>
</gene>
<sequence length="109" mass="12090">MARKNAPDPKVAADLAGYERLNKSSASVGVDRFSKSYSLIEDLNRTSTSIGESYAKPKQKPKSDVKKYSKVKTMLVYGQSAVILLLFLAALYLQYKISFLKKTSHANNP</sequence>
<comment type="caution">
    <text evidence="2">The sequence shown here is derived from an EMBL/GenBank/DDBJ whole genome shotgun (WGS) entry which is preliminary data.</text>
</comment>
<protein>
    <submittedName>
        <fullName evidence="2">Uncharacterized protein</fullName>
    </submittedName>
</protein>
<dbReference type="AlphaFoldDB" id="A0AAU9IYQ4"/>
<evidence type="ECO:0000313" key="3">
    <source>
        <dbReference type="Proteomes" id="UP001162131"/>
    </source>
</evidence>
<keyword evidence="3" id="KW-1185">Reference proteome</keyword>
<keyword evidence="1" id="KW-1133">Transmembrane helix</keyword>
<dbReference type="Proteomes" id="UP001162131">
    <property type="component" value="Unassembled WGS sequence"/>
</dbReference>
<feature type="transmembrane region" description="Helical" evidence="1">
    <location>
        <begin position="74"/>
        <end position="93"/>
    </location>
</feature>
<reference evidence="2" key="1">
    <citation type="submission" date="2021-09" db="EMBL/GenBank/DDBJ databases">
        <authorList>
            <consortium name="AG Swart"/>
            <person name="Singh M."/>
            <person name="Singh A."/>
            <person name="Seah K."/>
            <person name="Emmerich C."/>
        </authorList>
    </citation>
    <scope>NUCLEOTIDE SEQUENCE</scope>
    <source>
        <strain evidence="2">ATCC30299</strain>
    </source>
</reference>
<dbReference type="EMBL" id="CAJZBQ010000015">
    <property type="protein sequence ID" value="CAG9316425.1"/>
    <property type="molecule type" value="Genomic_DNA"/>
</dbReference>
<keyword evidence="1" id="KW-0472">Membrane</keyword>
<organism evidence="2 3">
    <name type="scientific">Blepharisma stoltei</name>
    <dbReference type="NCBI Taxonomy" id="1481888"/>
    <lineage>
        <taxon>Eukaryota</taxon>
        <taxon>Sar</taxon>
        <taxon>Alveolata</taxon>
        <taxon>Ciliophora</taxon>
        <taxon>Postciliodesmatophora</taxon>
        <taxon>Heterotrichea</taxon>
        <taxon>Heterotrichida</taxon>
        <taxon>Blepharismidae</taxon>
        <taxon>Blepharisma</taxon>
    </lineage>
</organism>
<accession>A0AAU9IYQ4</accession>
<proteinExistence type="predicted"/>
<name>A0AAU9IYQ4_9CILI</name>
<evidence type="ECO:0000256" key="1">
    <source>
        <dbReference type="SAM" id="Phobius"/>
    </source>
</evidence>
<evidence type="ECO:0000313" key="2">
    <source>
        <dbReference type="EMBL" id="CAG9316425.1"/>
    </source>
</evidence>
<keyword evidence="1" id="KW-0812">Transmembrane</keyword>